<sequence length="60" mass="6430">MVRDGGLADAELGPHDIGELPRGSVSLREELDEAAADRIAEDVESVHETVISLMLDISND</sequence>
<dbReference type="EMBL" id="BAAAOF010000005">
    <property type="protein sequence ID" value="GAA1935096.1"/>
    <property type="molecule type" value="Genomic_DNA"/>
</dbReference>
<protein>
    <submittedName>
        <fullName evidence="2">Uncharacterized protein</fullName>
    </submittedName>
</protein>
<gene>
    <name evidence="2" type="ORF">GCM10009775_28760</name>
</gene>
<feature type="region of interest" description="Disordered" evidence="1">
    <location>
        <begin position="1"/>
        <end position="24"/>
    </location>
</feature>
<organism evidence="2 3">
    <name type="scientific">Microbacterium aoyamense</name>
    <dbReference type="NCBI Taxonomy" id="344166"/>
    <lineage>
        <taxon>Bacteria</taxon>
        <taxon>Bacillati</taxon>
        <taxon>Actinomycetota</taxon>
        <taxon>Actinomycetes</taxon>
        <taxon>Micrococcales</taxon>
        <taxon>Microbacteriaceae</taxon>
        <taxon>Microbacterium</taxon>
    </lineage>
</organism>
<keyword evidence="3" id="KW-1185">Reference proteome</keyword>
<name>A0ABN2PVL6_9MICO</name>
<evidence type="ECO:0000256" key="1">
    <source>
        <dbReference type="SAM" id="MobiDB-lite"/>
    </source>
</evidence>
<evidence type="ECO:0000313" key="2">
    <source>
        <dbReference type="EMBL" id="GAA1935096.1"/>
    </source>
</evidence>
<accession>A0ABN2PVL6</accession>
<comment type="caution">
    <text evidence="2">The sequence shown here is derived from an EMBL/GenBank/DDBJ whole genome shotgun (WGS) entry which is preliminary data.</text>
</comment>
<dbReference type="Proteomes" id="UP001501343">
    <property type="component" value="Unassembled WGS sequence"/>
</dbReference>
<proteinExistence type="predicted"/>
<evidence type="ECO:0000313" key="3">
    <source>
        <dbReference type="Proteomes" id="UP001501343"/>
    </source>
</evidence>
<reference evidence="2 3" key="1">
    <citation type="journal article" date="2019" name="Int. J. Syst. Evol. Microbiol.">
        <title>The Global Catalogue of Microorganisms (GCM) 10K type strain sequencing project: providing services to taxonomists for standard genome sequencing and annotation.</title>
        <authorList>
            <consortium name="The Broad Institute Genomics Platform"/>
            <consortium name="The Broad Institute Genome Sequencing Center for Infectious Disease"/>
            <person name="Wu L."/>
            <person name="Ma J."/>
        </authorList>
    </citation>
    <scope>NUCLEOTIDE SEQUENCE [LARGE SCALE GENOMIC DNA]</scope>
    <source>
        <strain evidence="2 3">JCM 14900</strain>
    </source>
</reference>